<protein>
    <submittedName>
        <fullName evidence="1">Uncharacterized protein</fullName>
    </submittedName>
</protein>
<gene>
    <name evidence="1" type="ORF">ALO_09229</name>
</gene>
<sequence>MSHDNTQKLLFELQEYIHHPQILQRKMDFYEKREDYLTWRHNAALEDKYTTKHIEYILKQYSATPEEILLEKERQQEIIDLLLYIRATIGEENFKILWLYAVEGLTQQQIAEKFHTYKQNISRILKKILEKIQKKCDKHPDFCVVIWRERLFLDATKDAGGPKHKIDYPHEFLQAVNAGGHWQQGKYTSGKECHIPEYLAEAFGDVQTKCPICMEDNGDYHCSRQE</sequence>
<dbReference type="AlphaFoldDB" id="F7NIE3"/>
<keyword evidence="2" id="KW-1185">Reference proteome</keyword>
<comment type="caution">
    <text evidence="1">The sequence shown here is derived from an EMBL/GenBank/DDBJ whole genome shotgun (WGS) entry which is preliminary data.</text>
</comment>
<reference evidence="1 2" key="1">
    <citation type="journal article" date="2011" name="EMBO J.">
        <title>Structural diversity of bacterial flagellar motors.</title>
        <authorList>
            <person name="Chen S."/>
            <person name="Beeby M."/>
            <person name="Murphy G.E."/>
            <person name="Leadbetter J.R."/>
            <person name="Hendrixson D.R."/>
            <person name="Briegel A."/>
            <person name="Li Z."/>
            <person name="Shi J."/>
            <person name="Tocheva E.I."/>
            <person name="Muller A."/>
            <person name="Dobro M.J."/>
            <person name="Jensen G.J."/>
        </authorList>
    </citation>
    <scope>NUCLEOTIDE SEQUENCE [LARGE SCALE GENOMIC DNA]</scope>
    <source>
        <strain evidence="1 2">DSM 6540</strain>
    </source>
</reference>
<dbReference type="STRING" id="1009370.ALO_09229"/>
<dbReference type="RefSeq" id="WP_004094947.1">
    <property type="nucleotide sequence ID" value="NZ_AFGF01000074.1"/>
</dbReference>
<dbReference type="SUPFAM" id="SSF88659">
    <property type="entry name" value="Sigma3 and sigma4 domains of RNA polymerase sigma factors"/>
    <property type="match status" value="1"/>
</dbReference>
<dbReference type="EMBL" id="AFGF01000074">
    <property type="protein sequence ID" value="EGO64173.1"/>
    <property type="molecule type" value="Genomic_DNA"/>
</dbReference>
<evidence type="ECO:0000313" key="1">
    <source>
        <dbReference type="EMBL" id="EGO64173.1"/>
    </source>
</evidence>
<organism evidence="1 2">
    <name type="scientific">Acetonema longum DSM 6540</name>
    <dbReference type="NCBI Taxonomy" id="1009370"/>
    <lineage>
        <taxon>Bacteria</taxon>
        <taxon>Bacillati</taxon>
        <taxon>Bacillota</taxon>
        <taxon>Negativicutes</taxon>
        <taxon>Acetonemataceae</taxon>
        <taxon>Acetonema</taxon>
    </lineage>
</organism>
<evidence type="ECO:0000313" key="2">
    <source>
        <dbReference type="Proteomes" id="UP000003240"/>
    </source>
</evidence>
<dbReference type="Gene3D" id="1.10.10.60">
    <property type="entry name" value="Homeodomain-like"/>
    <property type="match status" value="1"/>
</dbReference>
<proteinExistence type="predicted"/>
<name>F7NIE3_9FIRM</name>
<dbReference type="InterPro" id="IPR013324">
    <property type="entry name" value="RNA_pol_sigma_r3/r4-like"/>
</dbReference>
<accession>F7NIE3</accession>
<dbReference type="OrthoDB" id="1687126at2"/>
<dbReference type="Proteomes" id="UP000003240">
    <property type="component" value="Unassembled WGS sequence"/>
</dbReference>